<gene>
    <name evidence="1" type="ORF">L798_04201</name>
</gene>
<proteinExistence type="predicted"/>
<evidence type="ECO:0000313" key="1">
    <source>
        <dbReference type="EMBL" id="KDR21259.1"/>
    </source>
</evidence>
<name>A0A067RNF8_ZOONE</name>
<organism evidence="1 2">
    <name type="scientific">Zootermopsis nevadensis</name>
    <name type="common">Dampwood termite</name>
    <dbReference type="NCBI Taxonomy" id="136037"/>
    <lineage>
        <taxon>Eukaryota</taxon>
        <taxon>Metazoa</taxon>
        <taxon>Ecdysozoa</taxon>
        <taxon>Arthropoda</taxon>
        <taxon>Hexapoda</taxon>
        <taxon>Insecta</taxon>
        <taxon>Pterygota</taxon>
        <taxon>Neoptera</taxon>
        <taxon>Polyneoptera</taxon>
        <taxon>Dictyoptera</taxon>
        <taxon>Blattodea</taxon>
        <taxon>Blattoidea</taxon>
        <taxon>Termitoidae</taxon>
        <taxon>Termopsidae</taxon>
        <taxon>Zootermopsis</taxon>
    </lineage>
</organism>
<keyword evidence="2" id="KW-1185">Reference proteome</keyword>
<protein>
    <submittedName>
        <fullName evidence="1">Uncharacterized protein</fullName>
    </submittedName>
</protein>
<reference evidence="1 2" key="1">
    <citation type="journal article" date="2014" name="Nat. Commun.">
        <title>Molecular traces of alternative social organization in a termite genome.</title>
        <authorList>
            <person name="Terrapon N."/>
            <person name="Li C."/>
            <person name="Robertson H.M."/>
            <person name="Ji L."/>
            <person name="Meng X."/>
            <person name="Booth W."/>
            <person name="Chen Z."/>
            <person name="Childers C.P."/>
            <person name="Glastad K.M."/>
            <person name="Gokhale K."/>
            <person name="Gowin J."/>
            <person name="Gronenberg W."/>
            <person name="Hermansen R.A."/>
            <person name="Hu H."/>
            <person name="Hunt B.G."/>
            <person name="Huylmans A.K."/>
            <person name="Khalil S.M."/>
            <person name="Mitchell R.D."/>
            <person name="Munoz-Torres M.C."/>
            <person name="Mustard J.A."/>
            <person name="Pan H."/>
            <person name="Reese J.T."/>
            <person name="Scharf M.E."/>
            <person name="Sun F."/>
            <person name="Vogel H."/>
            <person name="Xiao J."/>
            <person name="Yang W."/>
            <person name="Yang Z."/>
            <person name="Yang Z."/>
            <person name="Zhou J."/>
            <person name="Zhu J."/>
            <person name="Brent C.S."/>
            <person name="Elsik C.G."/>
            <person name="Goodisman M.A."/>
            <person name="Liberles D.A."/>
            <person name="Roe R.M."/>
            <person name="Vargo E.L."/>
            <person name="Vilcinskas A."/>
            <person name="Wang J."/>
            <person name="Bornberg-Bauer E."/>
            <person name="Korb J."/>
            <person name="Zhang G."/>
            <person name="Liebig J."/>
        </authorList>
    </citation>
    <scope>NUCLEOTIDE SEQUENCE [LARGE SCALE GENOMIC DNA]</scope>
    <source>
        <tissue evidence="1">Whole organism</tissue>
    </source>
</reference>
<sequence>MVGCGRDGHHHHHHSCNAAHNTASELAEYGQVCSPLEKAQQSNHRMDPAKVGPLPQPALLEFDLSSQNPTLYDNRYSHSHLVRKWGARGLRNQFPIAQYHYHFHYQSHYHLASQVL</sequence>
<accession>A0A067RNF8</accession>
<dbReference type="InParanoid" id="A0A067RNF8"/>
<dbReference type="EMBL" id="KK852564">
    <property type="protein sequence ID" value="KDR21259.1"/>
    <property type="molecule type" value="Genomic_DNA"/>
</dbReference>
<evidence type="ECO:0000313" key="2">
    <source>
        <dbReference type="Proteomes" id="UP000027135"/>
    </source>
</evidence>
<dbReference type="AlphaFoldDB" id="A0A067RNF8"/>
<dbReference type="Proteomes" id="UP000027135">
    <property type="component" value="Unassembled WGS sequence"/>
</dbReference>